<dbReference type="Gene3D" id="3.30.70.270">
    <property type="match status" value="2"/>
</dbReference>
<dbReference type="InterPro" id="IPR050951">
    <property type="entry name" value="Retrovirus_Pol_polyprotein"/>
</dbReference>
<keyword evidence="3" id="KW-0548">Nucleotidyltransferase</keyword>
<evidence type="ECO:0000313" key="15">
    <source>
        <dbReference type="Proteomes" id="UP000077755"/>
    </source>
</evidence>
<evidence type="ECO:0000259" key="13">
    <source>
        <dbReference type="PROSITE" id="PS50878"/>
    </source>
</evidence>
<dbReference type="InterPro" id="IPR041577">
    <property type="entry name" value="RT_RNaseH_2"/>
</dbReference>
<keyword evidence="9" id="KW-0229">DNA integration</keyword>
<dbReference type="CDD" id="cd09274">
    <property type="entry name" value="RNase_HI_RT_Ty3"/>
    <property type="match status" value="1"/>
</dbReference>
<dbReference type="PROSITE" id="PS50878">
    <property type="entry name" value="RT_POL"/>
    <property type="match status" value="1"/>
</dbReference>
<dbReference type="PANTHER" id="PTHR37984">
    <property type="entry name" value="PROTEIN CBG26694"/>
    <property type="match status" value="1"/>
</dbReference>
<dbReference type="AlphaFoldDB" id="A0AAF1B6N2"/>
<keyword evidence="2" id="KW-0808">Transferase</keyword>
<dbReference type="FunFam" id="3.10.20.370:FF:000001">
    <property type="entry name" value="Retrovirus-related Pol polyprotein from transposon 17.6-like protein"/>
    <property type="match status" value="1"/>
</dbReference>
<sequence>MTGILKALNIEKTTTRDGEVYVNKSPILQSPLVNHFRQKGDDKENQGRMTFSHPKVELTHFKGEEDPRVWLRKCNKFFLFHQVKDSFKCDLVEMYLDGKADTWFQSYKFVKETVSWKEFGEAIVKRFGKKGGVDEQEEFNKLVQEGSVMEYIDRFEELKAVLLCRNANLDESYFVSSFISGLKGELKPMVRLMKPTSLSDAIDIAQLQEQTVDLIVKKHGSKEKWGNTKKPETNQQEVKNLSNGGDKKPISTTSMFKKISPEEFQYRKNNHLCYKCGEKYGQGHQCKNSQYTFMLFDEAKDEDILSACEEVDEDEREGAVTEVSLNSLSSQMARKTITLEGKLKEKTITILVDTGSTLTYLNVEVVKQLGLEVTKGEPIQVRLADGRMVVSSEWVPKVKWKIQDYSFCFDMRVLDIGGWDMIVGVDWMEQYSPLLFDFKKLYLKLNAEGNKDEQMTLQGTVKNASISLIRGHKLKKYNQGLVANQIKQEVSATIEGTGQQQADEAEVPEEIRVLLNKFPEVFSIPTTLPPIRNVDHEIPLQQDAQPFKLKPYRYPHSQKTEIENQVQEMLRSGIIKPSNSPFASPVILVRKKDNSWRFCVDYRHLNKITIKDKFPIPNIDELLDELHGAKLFSKLDLRAGYHQILVKAVDTPKTAFQTHHGHFEFVVMPFGLTNAPATFQALMNQVFQPYMRKFVLVFFDDILIYSPDLSKHVEHLELVLKKLQDNQLYVKKSKCSFAATSVEYLGHMISADGVSMDHSKVESIRNWPVPGNVKELRGFLGLSGYYRRFIKNYGIIARPLTNLLRKDGFVWNEETSKAFSKLKEALCTKPVLAMPDFQKPFVLETDACDSGMGAVLMQNGNPISYLSKSFNSKNKGFSVYEKELLALVMAVTRWRHYLVGNHFIIRTDHQALKYLLEQQLHTSLQYKWLSKLLGMDYEIQYKKGVENTAADSLSRIKEWEGNVEMLTAVTHVQPRWIQQLKDSYEEDDDIKMTIGKVLLQDDSVSEYQYEQGILKKGNKLCVGNKGGVRQNLIDSLHQTALGGALRPKCLFTEA</sequence>
<accession>A0AAF1B6N2</accession>
<evidence type="ECO:0000256" key="7">
    <source>
        <dbReference type="ARBA" id="ARBA00022842"/>
    </source>
</evidence>
<keyword evidence="4" id="KW-0540">Nuclease</keyword>
<feature type="compositionally biased region" description="Polar residues" evidence="12">
    <location>
        <begin position="233"/>
        <end position="243"/>
    </location>
</feature>
<feature type="domain" description="Reverse transcriptase" evidence="13">
    <location>
        <begin position="570"/>
        <end position="749"/>
    </location>
</feature>
<evidence type="ECO:0000256" key="1">
    <source>
        <dbReference type="ARBA" id="ARBA00022670"/>
    </source>
</evidence>
<keyword evidence="10" id="KW-0695">RNA-directed DNA polymerase</keyword>
<keyword evidence="11" id="KW-0511">Multifunctional enzyme</keyword>
<protein>
    <recommendedName>
        <fullName evidence="13">Reverse transcriptase domain-containing protein</fullName>
    </recommendedName>
</protein>
<dbReference type="GO" id="GO:0004190">
    <property type="term" value="F:aspartic-type endopeptidase activity"/>
    <property type="evidence" value="ECO:0007669"/>
    <property type="project" value="InterPro"/>
</dbReference>
<dbReference type="GO" id="GO:0015074">
    <property type="term" value="P:DNA integration"/>
    <property type="evidence" value="ECO:0007669"/>
    <property type="project" value="UniProtKB-KW"/>
</dbReference>
<reference evidence="14" key="1">
    <citation type="journal article" date="2016" name="Nat. Genet.">
        <title>A high-quality carrot genome assembly provides new insights into carotenoid accumulation and asterid genome evolution.</title>
        <authorList>
            <person name="Iorizzo M."/>
            <person name="Ellison S."/>
            <person name="Senalik D."/>
            <person name="Zeng P."/>
            <person name="Satapoomin P."/>
            <person name="Huang J."/>
            <person name="Bowman M."/>
            <person name="Iovene M."/>
            <person name="Sanseverino W."/>
            <person name="Cavagnaro P."/>
            <person name="Yildiz M."/>
            <person name="Macko-Podgorni A."/>
            <person name="Moranska E."/>
            <person name="Grzebelus E."/>
            <person name="Grzebelus D."/>
            <person name="Ashrafi H."/>
            <person name="Zheng Z."/>
            <person name="Cheng S."/>
            <person name="Spooner D."/>
            <person name="Van Deynze A."/>
            <person name="Simon P."/>
        </authorList>
    </citation>
    <scope>NUCLEOTIDE SEQUENCE</scope>
    <source>
        <tissue evidence="14">Leaf</tissue>
    </source>
</reference>
<reference evidence="14" key="2">
    <citation type="submission" date="2022-03" db="EMBL/GenBank/DDBJ databases">
        <title>Draft title - Genomic analysis of global carrot germplasm unveils the trajectory of domestication and the origin of high carotenoid orange carrot.</title>
        <authorList>
            <person name="Iorizzo M."/>
            <person name="Ellison S."/>
            <person name="Senalik D."/>
            <person name="Macko-Podgorni A."/>
            <person name="Grzebelus D."/>
            <person name="Bostan H."/>
            <person name="Rolling W."/>
            <person name="Curaba J."/>
            <person name="Simon P."/>
        </authorList>
    </citation>
    <scope>NUCLEOTIDE SEQUENCE</scope>
    <source>
        <tissue evidence="14">Leaf</tissue>
    </source>
</reference>
<dbReference type="Gene3D" id="2.40.70.10">
    <property type="entry name" value="Acid Proteases"/>
    <property type="match status" value="1"/>
</dbReference>
<dbReference type="GO" id="GO:0003723">
    <property type="term" value="F:RNA binding"/>
    <property type="evidence" value="ECO:0007669"/>
    <property type="project" value="UniProtKB-KW"/>
</dbReference>
<dbReference type="InterPro" id="IPR001969">
    <property type="entry name" value="Aspartic_peptidase_AS"/>
</dbReference>
<dbReference type="Gene3D" id="3.10.10.10">
    <property type="entry name" value="HIV Type 1 Reverse Transcriptase, subunit A, domain 1"/>
    <property type="match status" value="1"/>
</dbReference>
<dbReference type="CDD" id="cd00303">
    <property type="entry name" value="retropepsin_like"/>
    <property type="match status" value="1"/>
</dbReference>
<proteinExistence type="predicted"/>
<keyword evidence="5" id="KW-0255">Endonuclease</keyword>
<keyword evidence="8" id="KW-0694">RNA-binding</keyword>
<dbReference type="FunFam" id="3.10.10.10:FF:000007">
    <property type="entry name" value="Retrovirus-related Pol polyprotein from transposon 17.6-like Protein"/>
    <property type="match status" value="1"/>
</dbReference>
<dbReference type="InterPro" id="IPR043502">
    <property type="entry name" value="DNA/RNA_pol_sf"/>
</dbReference>
<organism evidence="14 15">
    <name type="scientific">Daucus carota subsp. sativus</name>
    <name type="common">Carrot</name>
    <dbReference type="NCBI Taxonomy" id="79200"/>
    <lineage>
        <taxon>Eukaryota</taxon>
        <taxon>Viridiplantae</taxon>
        <taxon>Streptophyta</taxon>
        <taxon>Embryophyta</taxon>
        <taxon>Tracheophyta</taxon>
        <taxon>Spermatophyta</taxon>
        <taxon>Magnoliopsida</taxon>
        <taxon>eudicotyledons</taxon>
        <taxon>Gunneridae</taxon>
        <taxon>Pentapetalae</taxon>
        <taxon>asterids</taxon>
        <taxon>campanulids</taxon>
        <taxon>Apiales</taxon>
        <taxon>Apiaceae</taxon>
        <taxon>Apioideae</taxon>
        <taxon>Scandiceae</taxon>
        <taxon>Daucinae</taxon>
        <taxon>Daucus</taxon>
        <taxon>Daucus sect. Daucus</taxon>
    </lineage>
</organism>
<evidence type="ECO:0000256" key="2">
    <source>
        <dbReference type="ARBA" id="ARBA00022679"/>
    </source>
</evidence>
<evidence type="ECO:0000256" key="12">
    <source>
        <dbReference type="SAM" id="MobiDB-lite"/>
    </source>
</evidence>
<evidence type="ECO:0000256" key="5">
    <source>
        <dbReference type="ARBA" id="ARBA00022759"/>
    </source>
</evidence>
<dbReference type="FunFam" id="3.10.10.10:FF:000002">
    <property type="entry name" value="Retrovirus-related Pol polyprotein from transposon 17.6-like protein"/>
    <property type="match status" value="1"/>
</dbReference>
<dbReference type="GO" id="GO:0006508">
    <property type="term" value="P:proteolysis"/>
    <property type="evidence" value="ECO:0007669"/>
    <property type="project" value="UniProtKB-KW"/>
</dbReference>
<dbReference type="PROSITE" id="PS00141">
    <property type="entry name" value="ASP_PROTEASE"/>
    <property type="match status" value="1"/>
</dbReference>
<evidence type="ECO:0000256" key="4">
    <source>
        <dbReference type="ARBA" id="ARBA00022722"/>
    </source>
</evidence>
<keyword evidence="1" id="KW-0645">Protease</keyword>
<dbReference type="InterPro" id="IPR021109">
    <property type="entry name" value="Peptidase_aspartic_dom_sf"/>
</dbReference>
<evidence type="ECO:0000256" key="8">
    <source>
        <dbReference type="ARBA" id="ARBA00022884"/>
    </source>
</evidence>
<dbReference type="Pfam" id="PF08284">
    <property type="entry name" value="RVP_2"/>
    <property type="match status" value="1"/>
</dbReference>
<dbReference type="Pfam" id="PF03732">
    <property type="entry name" value="Retrotrans_gag"/>
    <property type="match status" value="1"/>
</dbReference>
<dbReference type="InterPro" id="IPR000477">
    <property type="entry name" value="RT_dom"/>
</dbReference>
<gene>
    <name evidence="14" type="ORF">DCAR_0624580</name>
</gene>
<dbReference type="SUPFAM" id="SSF56672">
    <property type="entry name" value="DNA/RNA polymerases"/>
    <property type="match status" value="1"/>
</dbReference>
<dbReference type="InterPro" id="IPR043128">
    <property type="entry name" value="Rev_trsase/Diguanyl_cyclase"/>
</dbReference>
<evidence type="ECO:0000313" key="14">
    <source>
        <dbReference type="EMBL" id="WOH05166.1"/>
    </source>
</evidence>
<dbReference type="GO" id="GO:0003964">
    <property type="term" value="F:RNA-directed DNA polymerase activity"/>
    <property type="evidence" value="ECO:0007669"/>
    <property type="project" value="UniProtKB-KW"/>
</dbReference>
<evidence type="ECO:0000256" key="11">
    <source>
        <dbReference type="ARBA" id="ARBA00023268"/>
    </source>
</evidence>
<keyword evidence="6" id="KW-0378">Hydrolase</keyword>
<dbReference type="Pfam" id="PF17919">
    <property type="entry name" value="RT_RNaseH_2"/>
    <property type="match status" value="1"/>
</dbReference>
<name>A0AAF1B6N2_DAUCS</name>
<dbReference type="PANTHER" id="PTHR37984:SF5">
    <property type="entry name" value="PROTEIN NYNRIN-LIKE"/>
    <property type="match status" value="1"/>
</dbReference>
<keyword evidence="15" id="KW-1185">Reference proteome</keyword>
<evidence type="ECO:0000256" key="6">
    <source>
        <dbReference type="ARBA" id="ARBA00022801"/>
    </source>
</evidence>
<dbReference type="CDD" id="cd01647">
    <property type="entry name" value="RT_LTR"/>
    <property type="match status" value="1"/>
</dbReference>
<dbReference type="InterPro" id="IPR005162">
    <property type="entry name" value="Retrotrans_gag_dom"/>
</dbReference>
<keyword evidence="7" id="KW-0460">Magnesium</keyword>
<dbReference type="Gene3D" id="3.10.20.370">
    <property type="match status" value="1"/>
</dbReference>
<dbReference type="Proteomes" id="UP000077755">
    <property type="component" value="Chromosome 6"/>
</dbReference>
<feature type="compositionally biased region" description="Basic and acidic residues" evidence="12">
    <location>
        <begin position="223"/>
        <end position="232"/>
    </location>
</feature>
<evidence type="ECO:0000256" key="3">
    <source>
        <dbReference type="ARBA" id="ARBA00022695"/>
    </source>
</evidence>
<dbReference type="SUPFAM" id="SSF50630">
    <property type="entry name" value="Acid proteases"/>
    <property type="match status" value="1"/>
</dbReference>
<dbReference type="EMBL" id="CP093348">
    <property type="protein sequence ID" value="WOH05166.1"/>
    <property type="molecule type" value="Genomic_DNA"/>
</dbReference>
<evidence type="ECO:0000256" key="10">
    <source>
        <dbReference type="ARBA" id="ARBA00022918"/>
    </source>
</evidence>
<dbReference type="Pfam" id="PF00078">
    <property type="entry name" value="RVT_1"/>
    <property type="match status" value="1"/>
</dbReference>
<evidence type="ECO:0000256" key="9">
    <source>
        <dbReference type="ARBA" id="ARBA00022908"/>
    </source>
</evidence>
<dbReference type="GO" id="GO:0004519">
    <property type="term" value="F:endonuclease activity"/>
    <property type="evidence" value="ECO:0007669"/>
    <property type="project" value="UniProtKB-KW"/>
</dbReference>
<dbReference type="FunFam" id="3.30.70.270:FF:000115">
    <property type="entry name" value="Polyprotein of retroviral origin, putative"/>
    <property type="match status" value="1"/>
</dbReference>
<feature type="region of interest" description="Disordered" evidence="12">
    <location>
        <begin position="223"/>
        <end position="252"/>
    </location>
</feature>